<dbReference type="EMBL" id="AODQ01000018">
    <property type="protein sequence ID" value="EMR03746.1"/>
    <property type="molecule type" value="Genomic_DNA"/>
</dbReference>
<dbReference type="GO" id="GO:0071709">
    <property type="term" value="P:membrane assembly"/>
    <property type="evidence" value="ECO:0007669"/>
    <property type="project" value="InterPro"/>
</dbReference>
<proteinExistence type="predicted"/>
<keyword evidence="7" id="KW-0998">Cell outer membrane</keyword>
<dbReference type="Pfam" id="PF07244">
    <property type="entry name" value="POTRA"/>
    <property type="match status" value="4"/>
</dbReference>
<dbReference type="GO" id="GO:0019867">
    <property type="term" value="C:outer membrane"/>
    <property type="evidence" value="ECO:0007669"/>
    <property type="project" value="InterPro"/>
</dbReference>
<evidence type="ECO:0000256" key="5">
    <source>
        <dbReference type="ARBA" id="ARBA00022737"/>
    </source>
</evidence>
<dbReference type="STRING" id="1279009.ADICEAN_01084"/>
<evidence type="ECO:0000256" key="4">
    <source>
        <dbReference type="ARBA" id="ARBA00022729"/>
    </source>
</evidence>
<feature type="signal peptide" evidence="8">
    <location>
        <begin position="1"/>
        <end position="20"/>
    </location>
</feature>
<evidence type="ECO:0000259" key="9">
    <source>
        <dbReference type="PROSITE" id="PS51779"/>
    </source>
</evidence>
<evidence type="ECO:0000256" key="3">
    <source>
        <dbReference type="ARBA" id="ARBA00022692"/>
    </source>
</evidence>
<evidence type="ECO:0000313" key="11">
    <source>
        <dbReference type="Proteomes" id="UP000011910"/>
    </source>
</evidence>
<dbReference type="PROSITE" id="PS51779">
    <property type="entry name" value="POTRA"/>
    <property type="match status" value="1"/>
</dbReference>
<dbReference type="InterPro" id="IPR023707">
    <property type="entry name" value="OM_assembly_BamA"/>
</dbReference>
<evidence type="ECO:0000256" key="2">
    <source>
        <dbReference type="ARBA" id="ARBA00022452"/>
    </source>
</evidence>
<gene>
    <name evidence="10" type="ORF">ADICEAN_01084</name>
</gene>
<dbReference type="RefSeq" id="WP_009194484.1">
    <property type="nucleotide sequence ID" value="NZ_AODQ01000018.1"/>
</dbReference>
<dbReference type="OrthoDB" id="9802086at2"/>
<dbReference type="InterPro" id="IPR010827">
    <property type="entry name" value="BamA/TamA_POTRA"/>
</dbReference>
<name>M7N966_9BACT</name>
<accession>M7N966</accession>
<keyword evidence="2" id="KW-1134">Transmembrane beta strand</keyword>
<evidence type="ECO:0000256" key="1">
    <source>
        <dbReference type="ARBA" id="ARBA00004370"/>
    </source>
</evidence>
<dbReference type="InterPro" id="IPR000184">
    <property type="entry name" value="Bac_surfAg_D15"/>
</dbReference>
<feature type="domain" description="POTRA" evidence="9">
    <location>
        <begin position="421"/>
        <end position="496"/>
    </location>
</feature>
<dbReference type="PATRIC" id="fig|1279009.4.peg.1100"/>
<organism evidence="10 11">
    <name type="scientific">Cesiribacter andamanensis AMV16</name>
    <dbReference type="NCBI Taxonomy" id="1279009"/>
    <lineage>
        <taxon>Bacteria</taxon>
        <taxon>Pseudomonadati</taxon>
        <taxon>Bacteroidota</taxon>
        <taxon>Cytophagia</taxon>
        <taxon>Cytophagales</taxon>
        <taxon>Cesiribacteraceae</taxon>
        <taxon>Cesiribacter</taxon>
    </lineage>
</organism>
<dbReference type="InterPro" id="IPR039910">
    <property type="entry name" value="D15-like"/>
</dbReference>
<keyword evidence="5" id="KW-0677">Repeat</keyword>
<dbReference type="PANTHER" id="PTHR12815">
    <property type="entry name" value="SORTING AND ASSEMBLY MACHINERY SAMM50 PROTEIN FAMILY MEMBER"/>
    <property type="match status" value="1"/>
</dbReference>
<evidence type="ECO:0000256" key="8">
    <source>
        <dbReference type="SAM" id="SignalP"/>
    </source>
</evidence>
<dbReference type="Gene3D" id="2.40.160.50">
    <property type="entry name" value="membrane protein fhac: a member of the omp85/tpsb transporter family"/>
    <property type="match status" value="1"/>
</dbReference>
<sequence>MRRILLFCIGLALLPSLVHAQVGLRRQSRTQTSTELNYANPQEYEIADIAITGLSTLNAEALISLTGLRVGDRIRIPGDAITNAINKLWEQGIIGDAGIYITKTEGDRVWLEIALSERPRLSGYDVEGVSKTQSSDIKDQIKLNRGRVVTDALLKNTELNVRKYLIEKGYLNATVKITPEKDQNLSNSVRLRIRVDRGRKQKIDQINFVGNENLADSRLKGRMKKTKEKPRITLFQDLVGRAIRLRPSHIGQFFSNSREVDGQDIKDYLATHVKPNFFSSSKFVRQEFEEDKKSVIAFYNSKGYRDARIIGDTVYRSPKENRLVLDVQVEEGRKYYFRTIDWTGNYVHTDSTLSRILAIDKGDVYDMELIQKKLNYNPAGQDISSLYMDNGYLFFSIRPVEVKVEGDSIDVEMRIQEGPQATIKRIIVNGNERTKDHVIMREIRTLPGEKFSRTNVIRTQREILALGYFDQEAFGINPVPNPADGTVDIEYTVQEKPSDQIELSAGWGGRGQGAYGGFIGTLGLVFNNFSIQNILKPSTWDPLPVGDGQTLALRGQASGRRFQSYSFTFSEPWLGGKKPNSFSVNLSHSIQRYYNQTTLFRFDDQASGHLKVTNLSVGLGRRVKWPDDFFAVRNTLSYQIYNIYTRLDAEGNPVNNFNPGQIIGIQNGNANNITFNTTFSRNSVSAPIYPLNGSSYTLTASFTPPYSAFSSTNYSDLDLSERYRWVEYHKYMFDAETYTSVIGKLVLNTKANMGFIGSYGGDAPIGPFERFVLGGDGLSGQAAGFILGRDIIGLRGYTNNSITPRDQNGQMMGGIIYNKFALQLRYPVSLAPSATIYVQAFAEAGNNWASYSEYNPFKLYRSAGIGARIFMAAFGLIGIDWGYGFDQVPGQPDASGPQFHFTIGQQIR</sequence>
<keyword evidence="6" id="KW-0472">Membrane</keyword>
<dbReference type="PANTHER" id="PTHR12815:SF47">
    <property type="entry name" value="TRANSLOCATION AND ASSEMBLY MODULE SUBUNIT TAMA"/>
    <property type="match status" value="1"/>
</dbReference>
<comment type="caution">
    <text evidence="10">The sequence shown here is derived from an EMBL/GenBank/DDBJ whole genome shotgun (WGS) entry which is preliminary data.</text>
</comment>
<keyword evidence="4 8" id="KW-0732">Signal</keyword>
<dbReference type="Pfam" id="PF01103">
    <property type="entry name" value="Omp85"/>
    <property type="match status" value="1"/>
</dbReference>
<dbReference type="Proteomes" id="UP000011910">
    <property type="component" value="Unassembled WGS sequence"/>
</dbReference>
<keyword evidence="3" id="KW-0812">Transmembrane</keyword>
<dbReference type="AlphaFoldDB" id="M7N966"/>
<dbReference type="InterPro" id="IPR034746">
    <property type="entry name" value="POTRA"/>
</dbReference>
<keyword evidence="11" id="KW-1185">Reference proteome</keyword>
<dbReference type="Gene3D" id="3.10.20.310">
    <property type="entry name" value="membrane protein fhac"/>
    <property type="match status" value="5"/>
</dbReference>
<reference evidence="10 11" key="1">
    <citation type="journal article" date="2013" name="Genome Announc.">
        <title>Draft Genome Sequence of Cesiribacter andamanensis Strain AMV16T, Isolated from a Soil Sample from a Mud Volcano in the Andaman Islands, India.</title>
        <authorList>
            <person name="Shivaji S."/>
            <person name="Ara S."/>
            <person name="Begum Z."/>
            <person name="Srinivas T.N."/>
            <person name="Singh A."/>
            <person name="Kumar Pinnaka A."/>
        </authorList>
    </citation>
    <scope>NUCLEOTIDE SEQUENCE [LARGE SCALE GENOMIC DNA]</scope>
    <source>
        <strain evidence="10 11">AMV16</strain>
    </source>
</reference>
<feature type="chain" id="PRO_5004081815" evidence="8">
    <location>
        <begin position="21"/>
        <end position="908"/>
    </location>
</feature>
<dbReference type="eggNOG" id="COG4775">
    <property type="taxonomic scope" value="Bacteria"/>
</dbReference>
<evidence type="ECO:0000256" key="7">
    <source>
        <dbReference type="ARBA" id="ARBA00023237"/>
    </source>
</evidence>
<evidence type="ECO:0000313" key="10">
    <source>
        <dbReference type="EMBL" id="EMR03746.1"/>
    </source>
</evidence>
<evidence type="ECO:0000256" key="6">
    <source>
        <dbReference type="ARBA" id="ARBA00023136"/>
    </source>
</evidence>
<dbReference type="PIRSF" id="PIRSF006076">
    <property type="entry name" value="OM_assembly_OMP85"/>
    <property type="match status" value="1"/>
</dbReference>
<comment type="subcellular location">
    <subcellularLocation>
        <location evidence="1">Membrane</location>
    </subcellularLocation>
</comment>
<protein>
    <submittedName>
        <fullName evidence="10">Outer membrane protein omp85</fullName>
    </submittedName>
</protein>